<keyword evidence="3" id="KW-1185">Reference proteome</keyword>
<dbReference type="AlphaFoldDB" id="A0A5E4PSD1"/>
<feature type="signal peptide" evidence="1">
    <location>
        <begin position="1"/>
        <end position="22"/>
    </location>
</feature>
<accession>A0A5E4PSD1</accession>
<evidence type="ECO:0000313" key="2">
    <source>
        <dbReference type="EMBL" id="VVC88014.1"/>
    </source>
</evidence>
<organism evidence="2 3">
    <name type="scientific">Leptidea sinapis</name>
    <dbReference type="NCBI Taxonomy" id="189913"/>
    <lineage>
        <taxon>Eukaryota</taxon>
        <taxon>Metazoa</taxon>
        <taxon>Ecdysozoa</taxon>
        <taxon>Arthropoda</taxon>
        <taxon>Hexapoda</taxon>
        <taxon>Insecta</taxon>
        <taxon>Pterygota</taxon>
        <taxon>Neoptera</taxon>
        <taxon>Endopterygota</taxon>
        <taxon>Lepidoptera</taxon>
        <taxon>Glossata</taxon>
        <taxon>Ditrysia</taxon>
        <taxon>Papilionoidea</taxon>
        <taxon>Pieridae</taxon>
        <taxon>Dismorphiinae</taxon>
        <taxon>Leptidea</taxon>
    </lineage>
</organism>
<reference evidence="2 3" key="1">
    <citation type="submission" date="2017-07" db="EMBL/GenBank/DDBJ databases">
        <authorList>
            <person name="Talla V."/>
            <person name="Backstrom N."/>
        </authorList>
    </citation>
    <scope>NUCLEOTIDE SEQUENCE [LARGE SCALE GENOMIC DNA]</scope>
</reference>
<evidence type="ECO:0000256" key="1">
    <source>
        <dbReference type="SAM" id="SignalP"/>
    </source>
</evidence>
<protein>
    <submittedName>
        <fullName evidence="2">Uncharacterized protein</fullName>
    </submittedName>
</protein>
<keyword evidence="1" id="KW-0732">Signal</keyword>
<gene>
    <name evidence="2" type="ORF">LSINAPIS_LOCUS1482</name>
</gene>
<name>A0A5E4PSD1_9NEOP</name>
<evidence type="ECO:0000313" key="3">
    <source>
        <dbReference type="Proteomes" id="UP000324832"/>
    </source>
</evidence>
<dbReference type="Proteomes" id="UP000324832">
    <property type="component" value="Unassembled WGS sequence"/>
</dbReference>
<feature type="chain" id="PRO_5023129690" evidence="1">
    <location>
        <begin position="23"/>
        <end position="42"/>
    </location>
</feature>
<sequence length="42" mass="4838">MNYLCSLILIVLFLNYYEIIHCNSDIESGVEGTISFLINYCC</sequence>
<dbReference type="EMBL" id="FZQP02000226">
    <property type="protein sequence ID" value="VVC88014.1"/>
    <property type="molecule type" value="Genomic_DNA"/>
</dbReference>
<proteinExistence type="predicted"/>